<sequence>MVRSPLTPQQRAAGKRLGAHLRQARGDRKLVEVAEAASISPETLRKIESGRLATPAFATVAALSVVLEIPLEDLARICLPELGGQLTSATNTAMLRA</sequence>
<dbReference type="Pfam" id="PF13560">
    <property type="entry name" value="HTH_31"/>
    <property type="match status" value="1"/>
</dbReference>
<accession>A0A5Q5CHH9</accession>
<dbReference type="PROSITE" id="PS50943">
    <property type="entry name" value="HTH_CROC1"/>
    <property type="match status" value="1"/>
</dbReference>
<dbReference type="SMART" id="SM00530">
    <property type="entry name" value="HTH_XRE"/>
    <property type="match status" value="1"/>
</dbReference>
<proteinExistence type="predicted"/>
<evidence type="ECO:0000259" key="1">
    <source>
        <dbReference type="PROSITE" id="PS50943"/>
    </source>
</evidence>
<gene>
    <name evidence="2" type="ordered locus">Mjls_3081</name>
</gene>
<feature type="domain" description="HTH cro/C1-type" evidence="1">
    <location>
        <begin position="21"/>
        <end position="74"/>
    </location>
</feature>
<dbReference type="InterPro" id="IPR001387">
    <property type="entry name" value="Cro/C1-type_HTH"/>
</dbReference>
<dbReference type="InterPro" id="IPR010982">
    <property type="entry name" value="Lambda_DNA-bd_dom_sf"/>
</dbReference>
<reference evidence="2" key="1">
    <citation type="submission" date="2007-02" db="EMBL/GenBank/DDBJ databases">
        <title>Complete sequence of Mycobacterium sp. JLS.</title>
        <authorList>
            <consortium name="US DOE Joint Genome Institute"/>
            <person name="Copeland A."/>
            <person name="Lucas S."/>
            <person name="Lapidus A."/>
            <person name="Barry K."/>
            <person name="Detter J.C."/>
            <person name="Glavina del Rio T."/>
            <person name="Hammon N."/>
            <person name="Israni S."/>
            <person name="Dalin E."/>
            <person name="Tice H."/>
            <person name="Pitluck S."/>
            <person name="Chain P."/>
            <person name="Malfatti S."/>
            <person name="Shin M."/>
            <person name="Vergez L."/>
            <person name="Schmutz J."/>
            <person name="Larimer F."/>
            <person name="Land M."/>
            <person name="Hauser L."/>
            <person name="Kyrpides N."/>
            <person name="Mikhailova N."/>
            <person name="Miller C.D."/>
            <person name="Anderson A.J."/>
            <person name="Sims R.C."/>
            <person name="Richardson P."/>
        </authorList>
    </citation>
    <scope>NUCLEOTIDE SEQUENCE [LARGE SCALE GENOMIC DNA]</scope>
    <source>
        <strain evidence="2">JLS</strain>
    </source>
</reference>
<dbReference type="KEGG" id="mjl:Mjls_3081"/>
<dbReference type="CDD" id="cd00093">
    <property type="entry name" value="HTH_XRE"/>
    <property type="match status" value="1"/>
</dbReference>
<dbReference type="AlphaFoldDB" id="A0A5Q5CHH9"/>
<evidence type="ECO:0000313" key="2">
    <source>
        <dbReference type="EMBL" id="ABN98860.1"/>
    </source>
</evidence>
<dbReference type="SUPFAM" id="SSF47413">
    <property type="entry name" value="lambda repressor-like DNA-binding domains"/>
    <property type="match status" value="1"/>
</dbReference>
<name>A0A5Q5CHH9_MYCSJ</name>
<organism evidence="2">
    <name type="scientific">Mycobacterium sp. (strain JLS)</name>
    <dbReference type="NCBI Taxonomy" id="164757"/>
    <lineage>
        <taxon>Bacteria</taxon>
        <taxon>Bacillati</taxon>
        <taxon>Actinomycetota</taxon>
        <taxon>Actinomycetes</taxon>
        <taxon>Mycobacteriales</taxon>
        <taxon>Mycobacteriaceae</taxon>
        <taxon>Mycobacterium</taxon>
    </lineage>
</organism>
<protein>
    <submittedName>
        <fullName evidence="2">Helix-turn-helix domain protein</fullName>
    </submittedName>
</protein>
<dbReference type="Gene3D" id="1.10.260.40">
    <property type="entry name" value="lambda repressor-like DNA-binding domains"/>
    <property type="match status" value="1"/>
</dbReference>
<dbReference type="GO" id="GO:0003677">
    <property type="term" value="F:DNA binding"/>
    <property type="evidence" value="ECO:0007669"/>
    <property type="project" value="InterPro"/>
</dbReference>
<dbReference type="EMBL" id="CP000580">
    <property type="protein sequence ID" value="ABN98860.1"/>
    <property type="molecule type" value="Genomic_DNA"/>
</dbReference>